<gene>
    <name evidence="2" type="ORF">D3H35_18785</name>
</gene>
<dbReference type="Pfam" id="PF03323">
    <property type="entry name" value="GerA"/>
    <property type="match status" value="1"/>
</dbReference>
<evidence type="ECO:0000256" key="1">
    <source>
        <dbReference type="ARBA" id="ARBA00023136"/>
    </source>
</evidence>
<keyword evidence="1" id="KW-0472">Membrane</keyword>
<dbReference type="InterPro" id="IPR004995">
    <property type="entry name" value="Spore_Ger"/>
</dbReference>
<protein>
    <submittedName>
        <fullName evidence="2">Uncharacterized protein</fullName>
    </submittedName>
</protein>
<dbReference type="AlphaFoldDB" id="A0A398CIZ3"/>
<name>A0A398CIZ3_9BACL</name>
<reference evidence="2 3" key="1">
    <citation type="submission" date="2018-09" db="EMBL/GenBank/DDBJ databases">
        <title>Cohnella cavernae sp. nov., isolated from a karst cave.</title>
        <authorList>
            <person name="Zhu H."/>
        </authorList>
    </citation>
    <scope>NUCLEOTIDE SEQUENCE [LARGE SCALE GENOMIC DNA]</scope>
    <source>
        <strain evidence="2 3">K2E09-144</strain>
    </source>
</reference>
<dbReference type="GO" id="GO:0009847">
    <property type="term" value="P:spore germination"/>
    <property type="evidence" value="ECO:0007669"/>
    <property type="project" value="InterPro"/>
</dbReference>
<organism evidence="2 3">
    <name type="scientific">Cohnella faecalis</name>
    <dbReference type="NCBI Taxonomy" id="2315694"/>
    <lineage>
        <taxon>Bacteria</taxon>
        <taxon>Bacillati</taxon>
        <taxon>Bacillota</taxon>
        <taxon>Bacilli</taxon>
        <taxon>Bacillales</taxon>
        <taxon>Paenibacillaceae</taxon>
        <taxon>Cohnella</taxon>
    </lineage>
</organism>
<keyword evidence="3" id="KW-1185">Reference proteome</keyword>
<dbReference type="Proteomes" id="UP000266340">
    <property type="component" value="Unassembled WGS sequence"/>
</dbReference>
<evidence type="ECO:0000313" key="2">
    <source>
        <dbReference type="EMBL" id="RIE02703.1"/>
    </source>
</evidence>
<evidence type="ECO:0000313" key="3">
    <source>
        <dbReference type="Proteomes" id="UP000266340"/>
    </source>
</evidence>
<accession>A0A398CIZ3</accession>
<dbReference type="RefSeq" id="WP_119150741.1">
    <property type="nucleotide sequence ID" value="NZ_QXJM01000039.1"/>
</dbReference>
<dbReference type="GO" id="GO:0016020">
    <property type="term" value="C:membrane"/>
    <property type="evidence" value="ECO:0007669"/>
    <property type="project" value="InterPro"/>
</dbReference>
<comment type="caution">
    <text evidence="2">The sequence shown here is derived from an EMBL/GenBank/DDBJ whole genome shotgun (WGS) entry which is preliminary data.</text>
</comment>
<sequence>MIRPYSCSISPNRARDPFSRLVEALIMEITFEALREAGVRLAQQVARHVSTSRQIRGYISTANCRDDILPLSIIANTFCLRSCPRVKRLPESAGFVSVVQIGERRKTSFSSRTSSGYSDR</sequence>
<dbReference type="EMBL" id="QXJM01000039">
    <property type="protein sequence ID" value="RIE02703.1"/>
    <property type="molecule type" value="Genomic_DNA"/>
</dbReference>
<proteinExistence type="predicted"/>